<name>A0AAV4Y5F9_CAEEX</name>
<dbReference type="AlphaFoldDB" id="A0AAV4Y5F9"/>
<keyword evidence="2" id="KW-1185">Reference proteome</keyword>
<dbReference type="EMBL" id="BPLR01018637">
    <property type="protein sequence ID" value="GIZ01206.1"/>
    <property type="molecule type" value="Genomic_DNA"/>
</dbReference>
<accession>A0AAV4Y5F9</accession>
<reference evidence="1 2" key="1">
    <citation type="submission" date="2021-06" db="EMBL/GenBank/DDBJ databases">
        <title>Caerostris extrusa draft genome.</title>
        <authorList>
            <person name="Kono N."/>
            <person name="Arakawa K."/>
        </authorList>
    </citation>
    <scope>NUCLEOTIDE SEQUENCE [LARGE SCALE GENOMIC DNA]</scope>
</reference>
<sequence>MNLTKHCFQVPINYRPHRKQFYKKAILLRNIGPSIRKEENSTQKHKKKQLRLNPDLMITNTMDQPSARPCKLLPLSLAGPDPWGFKISCLRFPISRRNTRRNRKNLFFIFWQSDTFGKRIVLFGIGFPSIGGLRTLEIGRRIYHGMLVRKS</sequence>
<protein>
    <submittedName>
        <fullName evidence="1">Uncharacterized protein</fullName>
    </submittedName>
</protein>
<evidence type="ECO:0000313" key="1">
    <source>
        <dbReference type="EMBL" id="GIZ01206.1"/>
    </source>
</evidence>
<proteinExistence type="predicted"/>
<gene>
    <name evidence="1" type="ORF">CEXT_437141</name>
</gene>
<evidence type="ECO:0000313" key="2">
    <source>
        <dbReference type="Proteomes" id="UP001054945"/>
    </source>
</evidence>
<dbReference type="Proteomes" id="UP001054945">
    <property type="component" value="Unassembled WGS sequence"/>
</dbReference>
<organism evidence="1 2">
    <name type="scientific">Caerostris extrusa</name>
    <name type="common">Bark spider</name>
    <name type="synonym">Caerostris bankana</name>
    <dbReference type="NCBI Taxonomy" id="172846"/>
    <lineage>
        <taxon>Eukaryota</taxon>
        <taxon>Metazoa</taxon>
        <taxon>Ecdysozoa</taxon>
        <taxon>Arthropoda</taxon>
        <taxon>Chelicerata</taxon>
        <taxon>Arachnida</taxon>
        <taxon>Araneae</taxon>
        <taxon>Araneomorphae</taxon>
        <taxon>Entelegynae</taxon>
        <taxon>Araneoidea</taxon>
        <taxon>Araneidae</taxon>
        <taxon>Caerostris</taxon>
    </lineage>
</organism>
<comment type="caution">
    <text evidence="1">The sequence shown here is derived from an EMBL/GenBank/DDBJ whole genome shotgun (WGS) entry which is preliminary data.</text>
</comment>